<dbReference type="InterPro" id="IPR028098">
    <property type="entry name" value="Glyco_trans_4-like_N"/>
</dbReference>
<evidence type="ECO:0000313" key="5">
    <source>
        <dbReference type="Proteomes" id="UP000295781"/>
    </source>
</evidence>
<dbReference type="Proteomes" id="UP000295781">
    <property type="component" value="Chromosome"/>
</dbReference>
<evidence type="ECO:0000259" key="2">
    <source>
        <dbReference type="Pfam" id="PF00534"/>
    </source>
</evidence>
<dbReference type="Pfam" id="PF13439">
    <property type="entry name" value="Glyco_transf_4"/>
    <property type="match status" value="1"/>
</dbReference>
<evidence type="ECO:0000256" key="1">
    <source>
        <dbReference type="SAM" id="MobiDB-lite"/>
    </source>
</evidence>
<accession>A0A4P2PXP2</accession>
<dbReference type="Gene3D" id="3.40.50.2000">
    <property type="entry name" value="Glycogen Phosphorylase B"/>
    <property type="match status" value="2"/>
</dbReference>
<protein>
    <submittedName>
        <fullName evidence="4">Glycogen synthase</fullName>
        <ecNumber evidence="4">2.4.1.21</ecNumber>
    </submittedName>
</protein>
<dbReference type="Pfam" id="PF00534">
    <property type="entry name" value="Glycos_transf_1"/>
    <property type="match status" value="1"/>
</dbReference>
<proteinExistence type="predicted"/>
<dbReference type="EMBL" id="CP012670">
    <property type="protein sequence ID" value="AUX21589.1"/>
    <property type="molecule type" value="Genomic_DNA"/>
</dbReference>
<gene>
    <name evidence="4" type="primary">glgA</name>
    <name evidence="4" type="ORF">SOCEGT47_020750</name>
</gene>
<evidence type="ECO:0000259" key="3">
    <source>
        <dbReference type="Pfam" id="PF13439"/>
    </source>
</evidence>
<dbReference type="EC" id="2.4.1.21" evidence="4"/>
<keyword evidence="4" id="KW-0808">Transferase</keyword>
<dbReference type="PANTHER" id="PTHR12526">
    <property type="entry name" value="GLYCOSYLTRANSFERASE"/>
    <property type="match status" value="1"/>
</dbReference>
<organism evidence="4 5">
    <name type="scientific">Sorangium cellulosum</name>
    <name type="common">Polyangium cellulosum</name>
    <dbReference type="NCBI Taxonomy" id="56"/>
    <lineage>
        <taxon>Bacteria</taxon>
        <taxon>Pseudomonadati</taxon>
        <taxon>Myxococcota</taxon>
        <taxon>Polyangia</taxon>
        <taxon>Polyangiales</taxon>
        <taxon>Polyangiaceae</taxon>
        <taxon>Sorangium</taxon>
    </lineage>
</organism>
<dbReference type="GO" id="GO:0009011">
    <property type="term" value="F:alpha-1,4-glucan glucosyltransferase (ADP-glucose donor) activity"/>
    <property type="evidence" value="ECO:0007669"/>
    <property type="project" value="UniProtKB-EC"/>
</dbReference>
<sequence length="450" mass="47412">MEPCDVYGAASRGRTGARLACKLAIAHVVSSLKVGGAEQVVVDLATLQRAAGHDVVVIAISDDPDGPRAEQLRRRGVEVQLLPKRRGFDVSITARLVSRFAAWGTSLVHVHNLQPLLYAAPAGWLHRAPVIHTRHGVVDDPRARPWLRHAAAAFVDAHVAVSRPTAEVMLSEGQVTPPKLHVVTNGVDLSRFAPDPVARARVRAELGISQQAWVVGTVGRLAPVKDHALLLRAAARALPGDGRLLLVGDGPERAPLVALARELGLSERALFLGERHGVPRILAALDAFALSSLSEGLPLAVLEAMAAGLPVVATAVGGVPTAVTDGLTGFLVPSGDTEALEARLTHLRDDPALATRMGRNGRKVALQRYSAARMVERYMDLYTLLLVRQHPRGKPTVRPSALVAHVKGASAPPRELGPSAPREAADRGEGAPRGGAAAGARPRSPTAPPS</sequence>
<feature type="region of interest" description="Disordered" evidence="1">
    <location>
        <begin position="407"/>
        <end position="450"/>
    </location>
</feature>
<reference evidence="4 5" key="1">
    <citation type="submission" date="2015-09" db="EMBL/GenBank/DDBJ databases">
        <title>Sorangium comparison.</title>
        <authorList>
            <person name="Zaburannyi N."/>
            <person name="Bunk B."/>
            <person name="Overmann J."/>
            <person name="Mueller R."/>
        </authorList>
    </citation>
    <scope>NUCLEOTIDE SEQUENCE [LARGE SCALE GENOMIC DNA]</scope>
    <source>
        <strain evidence="4 5">So ceGT47</strain>
    </source>
</reference>
<feature type="domain" description="Glycosyltransferase subfamily 4-like N-terminal" evidence="3">
    <location>
        <begin position="34"/>
        <end position="191"/>
    </location>
</feature>
<evidence type="ECO:0000313" key="4">
    <source>
        <dbReference type="EMBL" id="AUX21589.1"/>
    </source>
</evidence>
<feature type="domain" description="Glycosyl transferase family 1" evidence="2">
    <location>
        <begin position="201"/>
        <end position="363"/>
    </location>
</feature>
<dbReference type="SUPFAM" id="SSF53756">
    <property type="entry name" value="UDP-Glycosyltransferase/glycogen phosphorylase"/>
    <property type="match status" value="1"/>
</dbReference>
<keyword evidence="4" id="KW-0328">Glycosyltransferase</keyword>
<dbReference type="OrthoDB" id="9803091at2"/>
<dbReference type="PANTHER" id="PTHR12526:SF630">
    <property type="entry name" value="GLYCOSYLTRANSFERASE"/>
    <property type="match status" value="1"/>
</dbReference>
<dbReference type="InterPro" id="IPR001296">
    <property type="entry name" value="Glyco_trans_1"/>
</dbReference>
<dbReference type="RefSeq" id="WP_129346890.1">
    <property type="nucleotide sequence ID" value="NZ_CP012670.1"/>
</dbReference>
<dbReference type="AlphaFoldDB" id="A0A4P2PXP2"/>
<name>A0A4P2PXP2_SORCE</name>